<dbReference type="AlphaFoldDB" id="A0A9P0C1V0"/>
<sequence>MTYVPHARSCARRPSGSTSEVGEASGSHCVSGGGGGQYSSPQSSSTLCGIELVLECDWSPDFLLRRPITLVLPGVSRGSSPSSDTSQAMELRFEGVVTAGGGGGNDSSSESSEKCSSSLLLLELLLLQLTTMSSVEPLHTSLCLSIEPARVRGGNFPLGDNISPSDLLSRFMLLFFSELLVLVGETFCTLYVGECSSFLNCRFGPGYIVTGCSLYGLSLNSLENPIKGNIGGFSTLGDFLRLVGGALCLGGSHAGAVSGCGGRAPCCSEANRYGGTGGCWSWKPLPSVSFSHPYGR</sequence>
<name>A0A9P0C1V0_CHRIL</name>
<evidence type="ECO:0000256" key="1">
    <source>
        <dbReference type="SAM" id="MobiDB-lite"/>
    </source>
</evidence>
<keyword evidence="3" id="KW-1185">Reference proteome</keyword>
<dbReference type="OrthoDB" id="10380858at2759"/>
<evidence type="ECO:0000313" key="2">
    <source>
        <dbReference type="EMBL" id="CAH0603053.1"/>
    </source>
</evidence>
<organism evidence="2 3">
    <name type="scientific">Chrysodeixis includens</name>
    <name type="common">Soybean looper</name>
    <name type="synonym">Pseudoplusia includens</name>
    <dbReference type="NCBI Taxonomy" id="689277"/>
    <lineage>
        <taxon>Eukaryota</taxon>
        <taxon>Metazoa</taxon>
        <taxon>Ecdysozoa</taxon>
        <taxon>Arthropoda</taxon>
        <taxon>Hexapoda</taxon>
        <taxon>Insecta</taxon>
        <taxon>Pterygota</taxon>
        <taxon>Neoptera</taxon>
        <taxon>Endopterygota</taxon>
        <taxon>Lepidoptera</taxon>
        <taxon>Glossata</taxon>
        <taxon>Ditrysia</taxon>
        <taxon>Noctuoidea</taxon>
        <taxon>Noctuidae</taxon>
        <taxon>Plusiinae</taxon>
        <taxon>Chrysodeixis</taxon>
    </lineage>
</organism>
<reference evidence="2" key="1">
    <citation type="submission" date="2021-12" db="EMBL/GenBank/DDBJ databases">
        <authorList>
            <person name="King R."/>
        </authorList>
    </citation>
    <scope>NUCLEOTIDE SEQUENCE</scope>
</reference>
<accession>A0A9P0C1V0</accession>
<dbReference type="EMBL" id="LR824007">
    <property type="protein sequence ID" value="CAH0603053.1"/>
    <property type="molecule type" value="Genomic_DNA"/>
</dbReference>
<dbReference type="Proteomes" id="UP001154114">
    <property type="component" value="Chromosome 4"/>
</dbReference>
<protein>
    <submittedName>
        <fullName evidence="2">Uncharacterized protein</fullName>
    </submittedName>
</protein>
<gene>
    <name evidence="2" type="ORF">CINC_LOCUS10371</name>
</gene>
<feature type="region of interest" description="Disordered" evidence="1">
    <location>
        <begin position="1"/>
        <end position="37"/>
    </location>
</feature>
<proteinExistence type="predicted"/>
<evidence type="ECO:0000313" key="3">
    <source>
        <dbReference type="Proteomes" id="UP001154114"/>
    </source>
</evidence>